<gene>
    <name evidence="1" type="ORF">ABMZ61_12</name>
</gene>
<reference evidence="1" key="2">
    <citation type="submission" date="2024-08" db="EMBL/GenBank/DDBJ databases">
        <title>Characterization of Pseudomonas aeruginosa phages for therapeutic use.</title>
        <authorList>
            <person name="Nour El-Din H."/>
        </authorList>
    </citation>
    <scope>NUCLEOTIDE SEQUENCE</scope>
</reference>
<name>A0AB39AI49_9VIRU</name>
<proteinExistence type="predicted"/>
<sequence length="93" mass="10107">MKKFKSCTAFVLIALLSACSSQRSAEPMVVQKLVAVAPSPALMAPCRPPLTVELVDGESLTINYLAYKVAYEGCLLRYTQLIKAIESAQNLTQ</sequence>
<evidence type="ECO:0000313" key="1">
    <source>
        <dbReference type="EMBL" id="XDG30427.1"/>
    </source>
</evidence>
<reference evidence="1" key="1">
    <citation type="submission" date="2024-06" db="EMBL/GenBank/DDBJ databases">
        <authorList>
            <person name="Peters D.L."/>
        </authorList>
    </citation>
    <scope>NUCLEOTIDE SEQUENCE</scope>
</reference>
<dbReference type="EMBL" id="PP916319">
    <property type="protein sequence ID" value="XDG30427.1"/>
    <property type="molecule type" value="Genomic_DNA"/>
</dbReference>
<dbReference type="PROSITE" id="PS51257">
    <property type="entry name" value="PROKAR_LIPOPROTEIN"/>
    <property type="match status" value="1"/>
</dbReference>
<accession>A0AB39AI49</accession>
<organism evidence="1">
    <name type="scientific">Pseudomonas phage vB_PaeS_HTN2</name>
    <dbReference type="NCBI Taxonomy" id="3236647"/>
    <lineage>
        <taxon>Viruses</taxon>
    </lineage>
</organism>
<protein>
    <recommendedName>
        <fullName evidence="2">O-spanin</fullName>
    </recommendedName>
</protein>
<evidence type="ECO:0008006" key="2">
    <source>
        <dbReference type="Google" id="ProtNLM"/>
    </source>
</evidence>